<evidence type="ECO:0000313" key="1">
    <source>
        <dbReference type="EMBL" id="MCX4232076.1"/>
    </source>
</evidence>
<reference evidence="1" key="1">
    <citation type="journal article" date="2022" name="bioRxiv">
        <title>Discovery and biosynthetic assessment of Streptomyces ortus sp nov. isolated from a deep-sea sponge.</title>
        <authorList>
            <person name="Williams S.E."/>
        </authorList>
    </citation>
    <scope>NUCLEOTIDE SEQUENCE</scope>
    <source>
        <strain evidence="1">A15ISP2-DRY2</strain>
    </source>
</reference>
<protein>
    <recommendedName>
        <fullName evidence="3">DUF5615 domain-containing protein</fullName>
    </recommendedName>
</protein>
<dbReference type="EMBL" id="JAIFZO010000002">
    <property type="protein sequence ID" value="MCX4232076.1"/>
    <property type="molecule type" value="Genomic_DNA"/>
</dbReference>
<dbReference type="Proteomes" id="UP001165590">
    <property type="component" value="Unassembled WGS sequence"/>
</dbReference>
<sequence>MTDQTPLTEQRLWAIDHPYYCAEGNFFKNGQHTVFASWQEFADETLFVTGDRDLNLLFRWDWRKPGFHDWDGDEYLLLFFVLQRKSFNCSQQVTVTEADEPAVRAFLEDCARTMRATWESILDAPPATSV</sequence>
<gene>
    <name evidence="1" type="ORF">K3769_04620</name>
</gene>
<organism evidence="1 2">
    <name type="scientific">Streptomyces ortus</name>
    <dbReference type="NCBI Taxonomy" id="2867268"/>
    <lineage>
        <taxon>Bacteria</taxon>
        <taxon>Bacillati</taxon>
        <taxon>Actinomycetota</taxon>
        <taxon>Actinomycetes</taxon>
        <taxon>Kitasatosporales</taxon>
        <taxon>Streptomycetaceae</taxon>
        <taxon>Streptomyces</taxon>
    </lineage>
</organism>
<evidence type="ECO:0008006" key="3">
    <source>
        <dbReference type="Google" id="ProtNLM"/>
    </source>
</evidence>
<keyword evidence="2" id="KW-1185">Reference proteome</keyword>
<accession>A0ABT3UWY6</accession>
<comment type="caution">
    <text evidence="1">The sequence shown here is derived from an EMBL/GenBank/DDBJ whole genome shotgun (WGS) entry which is preliminary data.</text>
</comment>
<proteinExistence type="predicted"/>
<dbReference type="RefSeq" id="WP_267025179.1">
    <property type="nucleotide sequence ID" value="NZ_JAIFZO010000002.1"/>
</dbReference>
<name>A0ABT3UWY6_9ACTN</name>
<evidence type="ECO:0000313" key="2">
    <source>
        <dbReference type="Proteomes" id="UP001165590"/>
    </source>
</evidence>